<feature type="repeat" description="RCC1" evidence="3">
    <location>
        <begin position="66"/>
        <end position="125"/>
    </location>
</feature>
<dbReference type="PANTHER" id="PTHR45982:SF1">
    <property type="entry name" value="REGULATOR OF CHROMOSOME CONDENSATION"/>
    <property type="match status" value="1"/>
</dbReference>
<evidence type="ECO:0000256" key="2">
    <source>
        <dbReference type="ARBA" id="ARBA00022737"/>
    </source>
</evidence>
<dbReference type="SUPFAM" id="SSF50985">
    <property type="entry name" value="RCC1/BLIP-II"/>
    <property type="match status" value="1"/>
</dbReference>
<keyword evidence="1" id="KW-0344">Guanine-nucleotide releasing factor</keyword>
<dbReference type="Gene3D" id="2.130.10.30">
    <property type="entry name" value="Regulator of chromosome condensation 1/beta-lactamase-inhibitor protein II"/>
    <property type="match status" value="1"/>
</dbReference>
<dbReference type="Proteomes" id="UP000014074">
    <property type="component" value="Unassembled WGS sequence"/>
</dbReference>
<evidence type="ECO:0000259" key="5">
    <source>
        <dbReference type="Pfam" id="PF25390"/>
    </source>
</evidence>
<dbReference type="RefSeq" id="XP_007917726.1">
    <property type="nucleotide sequence ID" value="XM_007919535.1"/>
</dbReference>
<protein>
    <submittedName>
        <fullName evidence="6">Putative rcc1 domain-containing protein</fullName>
    </submittedName>
</protein>
<dbReference type="EMBL" id="KB933264">
    <property type="protein sequence ID" value="EON97448.1"/>
    <property type="molecule type" value="Genomic_DNA"/>
</dbReference>
<dbReference type="HOGENOM" id="CLU_005210_4_0_1"/>
<feature type="repeat" description="RCC1" evidence="3">
    <location>
        <begin position="387"/>
        <end position="450"/>
    </location>
</feature>
<feature type="domain" description="RCC1-like" evidence="5">
    <location>
        <begin position="68"/>
        <end position="498"/>
    </location>
</feature>
<dbReference type="InterPro" id="IPR051553">
    <property type="entry name" value="Ran_GTPase-activating"/>
</dbReference>
<dbReference type="KEGG" id="tmn:UCRPA7_7000"/>
<evidence type="ECO:0000256" key="4">
    <source>
        <dbReference type="SAM" id="MobiDB-lite"/>
    </source>
</evidence>
<dbReference type="InterPro" id="IPR058923">
    <property type="entry name" value="RCC1-like_dom"/>
</dbReference>
<evidence type="ECO:0000313" key="6">
    <source>
        <dbReference type="EMBL" id="EON97448.1"/>
    </source>
</evidence>
<dbReference type="PRINTS" id="PR00633">
    <property type="entry name" value="RCCNDNSATION"/>
</dbReference>
<dbReference type="eggNOG" id="KOG1426">
    <property type="taxonomic scope" value="Eukaryota"/>
</dbReference>
<dbReference type="InterPro" id="IPR009091">
    <property type="entry name" value="RCC1/BLIP-II"/>
</dbReference>
<evidence type="ECO:0000256" key="3">
    <source>
        <dbReference type="PROSITE-ProRule" id="PRU00235"/>
    </source>
</evidence>
<dbReference type="GO" id="GO:0005737">
    <property type="term" value="C:cytoplasm"/>
    <property type="evidence" value="ECO:0007669"/>
    <property type="project" value="TreeGrafter"/>
</dbReference>
<feature type="region of interest" description="Disordered" evidence="4">
    <location>
        <begin position="1"/>
        <end position="49"/>
    </location>
</feature>
<accession>R8BDR9</accession>
<feature type="repeat" description="RCC1" evidence="3">
    <location>
        <begin position="268"/>
        <end position="325"/>
    </location>
</feature>
<reference evidence="7" key="1">
    <citation type="journal article" date="2013" name="Genome Announc.">
        <title>Draft genome sequence of the ascomycete Phaeoacremonium aleophilum strain UCR-PA7, a causal agent of the esca disease complex in grapevines.</title>
        <authorList>
            <person name="Blanco-Ulate B."/>
            <person name="Rolshausen P."/>
            <person name="Cantu D."/>
        </authorList>
    </citation>
    <scope>NUCLEOTIDE SEQUENCE [LARGE SCALE GENOMIC DNA]</scope>
    <source>
        <strain evidence="7">UCR-PA7</strain>
    </source>
</reference>
<dbReference type="AlphaFoldDB" id="R8BDR9"/>
<feature type="compositionally biased region" description="Acidic residues" evidence="4">
    <location>
        <begin position="149"/>
        <end position="158"/>
    </location>
</feature>
<feature type="repeat" description="RCC1" evidence="3">
    <location>
        <begin position="200"/>
        <end position="267"/>
    </location>
</feature>
<feature type="repeat" description="RCC1" evidence="3">
    <location>
        <begin position="126"/>
        <end position="199"/>
    </location>
</feature>
<feature type="repeat" description="RCC1" evidence="3">
    <location>
        <begin position="451"/>
        <end position="503"/>
    </location>
</feature>
<dbReference type="InterPro" id="IPR000408">
    <property type="entry name" value="Reg_chr_condens"/>
</dbReference>
<organism evidence="6 7">
    <name type="scientific">Phaeoacremonium minimum (strain UCR-PA7)</name>
    <name type="common">Esca disease fungus</name>
    <name type="synonym">Togninia minima</name>
    <dbReference type="NCBI Taxonomy" id="1286976"/>
    <lineage>
        <taxon>Eukaryota</taxon>
        <taxon>Fungi</taxon>
        <taxon>Dikarya</taxon>
        <taxon>Ascomycota</taxon>
        <taxon>Pezizomycotina</taxon>
        <taxon>Sordariomycetes</taxon>
        <taxon>Sordariomycetidae</taxon>
        <taxon>Togniniales</taxon>
        <taxon>Togniniaceae</taxon>
        <taxon>Phaeoacremonium</taxon>
    </lineage>
</organism>
<proteinExistence type="predicted"/>
<dbReference type="GeneID" id="19327717"/>
<name>R8BDR9_PHAM7</name>
<keyword evidence="7" id="KW-1185">Reference proteome</keyword>
<sequence length="505" mass="53619">MERSGLVAKMKGLGVGQTTRARSTRAAGQSKKRATDDGKGKKPQKRAKTVALAQDTPLNQIPQEILNIYVFGGGSSGELGLGPVATDAVKDPTLVVRPVFNQLLSQSRIVQVSVGGIHCAALTADGQIITWGANDSNTLGRSSVWSPDENAEDDDEPELNPLEATPAMVPHENFVDAPADIRFVQVVATDNATFALTEHGEVWGWGTFRGNNGAFGFLKSMIRDVSDPEDPSTEELVAVRPVRIPGLPPKIKALVGASNHILVLTHSGDVYGWGAGTQNELGRRFGSLKTEARFNSLEPQHLATPKNKIVKVFAGYHHSFAINGDGEVWAWGLNNYGQTGIPVTRGQRSGMGTISVIAPTKVKALKGYKIVCVAAGLHHSIACAEDGTVLAWGRCDDGQMGIDLSTVSGDVVHRDSRGRPTELSVPTVVPDLSAKLVAAGIDCCFAITDEGHAYSWGFSSDFRTGLGTDDTVERPKRIGKAVKDKVVNWVGCGGAFAVLAGPIDE</sequence>
<dbReference type="PROSITE" id="PS50012">
    <property type="entry name" value="RCC1_3"/>
    <property type="match status" value="7"/>
</dbReference>
<dbReference type="Pfam" id="PF25390">
    <property type="entry name" value="WD40_RLD"/>
    <property type="match status" value="1"/>
</dbReference>
<evidence type="ECO:0000256" key="1">
    <source>
        <dbReference type="ARBA" id="ARBA00022658"/>
    </source>
</evidence>
<feature type="repeat" description="RCC1" evidence="3">
    <location>
        <begin position="326"/>
        <end position="386"/>
    </location>
</feature>
<evidence type="ECO:0000313" key="7">
    <source>
        <dbReference type="Proteomes" id="UP000014074"/>
    </source>
</evidence>
<keyword evidence="2" id="KW-0677">Repeat</keyword>
<dbReference type="PANTHER" id="PTHR45982">
    <property type="entry name" value="REGULATOR OF CHROMOSOME CONDENSATION"/>
    <property type="match status" value="1"/>
</dbReference>
<gene>
    <name evidence="6" type="ORF">UCRPA7_7000</name>
</gene>
<dbReference type="GO" id="GO:0005085">
    <property type="term" value="F:guanyl-nucleotide exchange factor activity"/>
    <property type="evidence" value="ECO:0007669"/>
    <property type="project" value="TreeGrafter"/>
</dbReference>
<feature type="region of interest" description="Disordered" evidence="4">
    <location>
        <begin position="139"/>
        <end position="158"/>
    </location>
</feature>
<dbReference type="OrthoDB" id="61110at2759"/>